<reference evidence="2" key="1">
    <citation type="journal article" date="2019" name="Int. J. Syst. Evol. Microbiol.">
        <title>The Global Catalogue of Microorganisms (GCM) 10K type strain sequencing project: providing services to taxonomists for standard genome sequencing and annotation.</title>
        <authorList>
            <consortium name="The Broad Institute Genomics Platform"/>
            <consortium name="The Broad Institute Genome Sequencing Center for Infectious Disease"/>
            <person name="Wu L."/>
            <person name="Ma J."/>
        </authorList>
    </citation>
    <scope>NUCLEOTIDE SEQUENCE [LARGE SCALE GENOMIC DNA]</scope>
    <source>
        <strain evidence="2">CGMCC 1.10992</strain>
    </source>
</reference>
<sequence>MRKAFPQYPQRLIRDIDMTLNLAAIQLLADFVNAGCVQALALSRNLSQEEAFDALVELNATDPDVWLSIDDKHRAIEPTGAARRLVTDLRRSLREFENLGPPHWVRS</sequence>
<evidence type="ECO:0000313" key="2">
    <source>
        <dbReference type="Proteomes" id="UP001597380"/>
    </source>
</evidence>
<keyword evidence="2" id="KW-1185">Reference proteome</keyword>
<protein>
    <submittedName>
        <fullName evidence="1">Uncharacterized protein</fullName>
    </submittedName>
</protein>
<accession>A0ABW4XM29</accession>
<dbReference type="EMBL" id="JBHUHT010000011">
    <property type="protein sequence ID" value="MFD2096032.1"/>
    <property type="molecule type" value="Genomic_DNA"/>
</dbReference>
<evidence type="ECO:0000313" key="1">
    <source>
        <dbReference type="EMBL" id="MFD2096032.1"/>
    </source>
</evidence>
<organism evidence="1 2">
    <name type="scientific">Corallincola platygyrae</name>
    <dbReference type="NCBI Taxonomy" id="1193278"/>
    <lineage>
        <taxon>Bacteria</taxon>
        <taxon>Pseudomonadati</taxon>
        <taxon>Pseudomonadota</taxon>
        <taxon>Gammaproteobacteria</taxon>
        <taxon>Alteromonadales</taxon>
        <taxon>Psychromonadaceae</taxon>
        <taxon>Corallincola</taxon>
    </lineage>
</organism>
<gene>
    <name evidence="1" type="ORF">ACFSJ3_08555</name>
</gene>
<name>A0ABW4XM29_9GAMM</name>
<dbReference type="RefSeq" id="WP_345340972.1">
    <property type="nucleotide sequence ID" value="NZ_BAABLI010000017.1"/>
</dbReference>
<proteinExistence type="predicted"/>
<comment type="caution">
    <text evidence="1">The sequence shown here is derived from an EMBL/GenBank/DDBJ whole genome shotgun (WGS) entry which is preliminary data.</text>
</comment>
<dbReference type="Proteomes" id="UP001597380">
    <property type="component" value="Unassembled WGS sequence"/>
</dbReference>